<dbReference type="EMBL" id="SWKV01000339">
    <property type="protein sequence ID" value="KAF3027935.1"/>
    <property type="molecule type" value="Genomic_DNA"/>
</dbReference>
<comment type="caution">
    <text evidence="2">The sequence shown here is derived from an EMBL/GenBank/DDBJ whole genome shotgun (WGS) entry which is preliminary data.</text>
</comment>
<keyword evidence="1" id="KW-1133">Transmembrane helix</keyword>
<name>A0A9P4WFB0_9PLEO</name>
<feature type="transmembrane region" description="Helical" evidence="1">
    <location>
        <begin position="95"/>
        <end position="117"/>
    </location>
</feature>
<organism evidence="2 3">
    <name type="scientific">Didymella heteroderae</name>
    <dbReference type="NCBI Taxonomy" id="1769908"/>
    <lineage>
        <taxon>Eukaryota</taxon>
        <taxon>Fungi</taxon>
        <taxon>Dikarya</taxon>
        <taxon>Ascomycota</taxon>
        <taxon>Pezizomycotina</taxon>
        <taxon>Dothideomycetes</taxon>
        <taxon>Pleosporomycetidae</taxon>
        <taxon>Pleosporales</taxon>
        <taxon>Pleosporineae</taxon>
        <taxon>Didymellaceae</taxon>
        <taxon>Didymella</taxon>
    </lineage>
</organism>
<dbReference type="Proteomes" id="UP000758155">
    <property type="component" value="Unassembled WGS sequence"/>
</dbReference>
<reference evidence="2" key="1">
    <citation type="submission" date="2019-04" db="EMBL/GenBank/DDBJ databases">
        <title>Sequencing of skin fungus with MAO and IRED activity.</title>
        <authorList>
            <person name="Marsaioli A.J."/>
            <person name="Bonatto J.M.C."/>
            <person name="Reis Junior O."/>
        </authorList>
    </citation>
    <scope>NUCLEOTIDE SEQUENCE</scope>
    <source>
        <strain evidence="2">28M1</strain>
    </source>
</reference>
<proteinExistence type="predicted"/>
<evidence type="ECO:0000256" key="1">
    <source>
        <dbReference type="SAM" id="Phobius"/>
    </source>
</evidence>
<gene>
    <name evidence="2" type="ORF">E8E12_000305</name>
</gene>
<dbReference type="InterPro" id="IPR013920">
    <property type="entry name" value="DUF1774_fun"/>
</dbReference>
<keyword evidence="1" id="KW-0472">Membrane</keyword>
<feature type="transmembrane region" description="Helical" evidence="1">
    <location>
        <begin position="38"/>
        <end position="58"/>
    </location>
</feature>
<dbReference type="PANTHER" id="PTHR37992:SF1">
    <property type="entry name" value="DUF1774-DOMAIN-CONTAINING PROTEIN"/>
    <property type="match status" value="1"/>
</dbReference>
<evidence type="ECO:0000313" key="3">
    <source>
        <dbReference type="Proteomes" id="UP000758155"/>
    </source>
</evidence>
<keyword evidence="1" id="KW-0812">Transmembrane</keyword>
<dbReference type="OrthoDB" id="3342455at2759"/>
<dbReference type="AlphaFoldDB" id="A0A9P4WFB0"/>
<evidence type="ECO:0000313" key="2">
    <source>
        <dbReference type="EMBL" id="KAF3027935.1"/>
    </source>
</evidence>
<feature type="transmembrane region" description="Helical" evidence="1">
    <location>
        <begin position="123"/>
        <end position="149"/>
    </location>
</feature>
<dbReference type="Pfam" id="PF08611">
    <property type="entry name" value="DUF1774"/>
    <property type="match status" value="1"/>
</dbReference>
<feature type="transmembrane region" description="Helical" evidence="1">
    <location>
        <begin position="6"/>
        <end position="26"/>
    </location>
</feature>
<protein>
    <submittedName>
        <fullName evidence="2">Uncharacterized protein</fullName>
    </submittedName>
</protein>
<dbReference type="PANTHER" id="PTHR37992">
    <property type="entry name" value="EXPRESSED PROTEIN"/>
    <property type="match status" value="1"/>
</dbReference>
<keyword evidence="3" id="KW-1185">Reference proteome</keyword>
<feature type="transmembrane region" description="Helical" evidence="1">
    <location>
        <begin position="64"/>
        <end position="83"/>
    </location>
</feature>
<accession>A0A9P4WFB0</accession>
<sequence>MWSSNAVYAVAAARVGAHFVASSLLLSAFVHLWVRSHFWLAELPLLASFFNLSFAYFRHCNTPLAIHVGAVAGPLAWNFAALYWAGAAAVRSGHLVARIAAHLSIWGWLGYGAFYLVTYKDYVVGFALSVLSASVLFTLSLAVAFPGLLGHEPFARGRIVSEDHERAPLLACDE</sequence>